<name>A0ABY2Q4T0_9HYPH</name>
<evidence type="ECO:0000313" key="2">
    <source>
        <dbReference type="Proteomes" id="UP000306441"/>
    </source>
</evidence>
<dbReference type="Gene3D" id="1.20.1290.10">
    <property type="entry name" value="AhpD-like"/>
    <property type="match status" value="2"/>
</dbReference>
<keyword evidence="2" id="KW-1185">Reference proteome</keyword>
<accession>A0ABY2Q4T0</accession>
<proteinExistence type="predicted"/>
<organism evidence="1 2">
    <name type="scientific">Ollibium composti</name>
    <dbReference type="NCBI Taxonomy" id="2675109"/>
    <lineage>
        <taxon>Bacteria</taxon>
        <taxon>Pseudomonadati</taxon>
        <taxon>Pseudomonadota</taxon>
        <taxon>Alphaproteobacteria</taxon>
        <taxon>Hyphomicrobiales</taxon>
        <taxon>Phyllobacteriaceae</taxon>
        <taxon>Ollibium</taxon>
    </lineage>
</organism>
<protein>
    <recommendedName>
        <fullName evidence="3">Carboxymuconolactone decarboxylase family protein</fullName>
    </recommendedName>
</protein>
<evidence type="ECO:0008006" key="3">
    <source>
        <dbReference type="Google" id="ProtNLM"/>
    </source>
</evidence>
<comment type="caution">
    <text evidence="1">The sequence shown here is derived from an EMBL/GenBank/DDBJ whole genome shotgun (WGS) entry which is preliminary data.</text>
</comment>
<dbReference type="PANTHER" id="PTHR34846">
    <property type="entry name" value="4-CARBOXYMUCONOLACTONE DECARBOXYLASE FAMILY PROTEIN (AFU_ORTHOLOGUE AFUA_6G11590)"/>
    <property type="match status" value="1"/>
</dbReference>
<dbReference type="EMBL" id="SSNY01000012">
    <property type="protein sequence ID" value="THF55302.1"/>
    <property type="molecule type" value="Genomic_DNA"/>
</dbReference>
<dbReference type="PANTHER" id="PTHR34846:SF10">
    <property type="entry name" value="CYTOPLASMIC PROTEIN"/>
    <property type="match status" value="1"/>
</dbReference>
<gene>
    <name evidence="1" type="ORF">E6C48_18860</name>
</gene>
<sequence>MPRIQGKPNVPGSAFRQIIALRPEIAKPWNALDEAMRFTGVLDAGLKEEVRRMVARHSGCLFCASFGAPQDSYDDPRWAAAVAFGKAVATDPTAVSEDDWQALQAHFSDEEIVELTAWIAFMFASEMIGAVMKLEPATPELKTMYTNWIRNGIEKAARAAS</sequence>
<dbReference type="InterPro" id="IPR029032">
    <property type="entry name" value="AhpD-like"/>
</dbReference>
<dbReference type="RefSeq" id="WP_136359726.1">
    <property type="nucleotide sequence ID" value="NZ_SSNY01000012.1"/>
</dbReference>
<dbReference type="Proteomes" id="UP000306441">
    <property type="component" value="Unassembled WGS sequence"/>
</dbReference>
<evidence type="ECO:0000313" key="1">
    <source>
        <dbReference type="EMBL" id="THF55302.1"/>
    </source>
</evidence>
<reference evidence="1 2" key="1">
    <citation type="submission" date="2019-04" db="EMBL/GenBank/DDBJ databases">
        <title>Mesorhizobium composti sp. nov., isolated from compost.</title>
        <authorList>
            <person name="Lin S.-Y."/>
            <person name="Hameed A."/>
            <person name="Hsieh Y.-T."/>
            <person name="Young C.-C."/>
        </authorList>
    </citation>
    <scope>NUCLEOTIDE SEQUENCE [LARGE SCALE GENOMIC DNA]</scope>
    <source>
        <strain evidence="1 2">CC-YTH430</strain>
    </source>
</reference>
<dbReference type="SUPFAM" id="SSF69118">
    <property type="entry name" value="AhpD-like"/>
    <property type="match status" value="1"/>
</dbReference>